<evidence type="ECO:0000313" key="3">
    <source>
        <dbReference type="EMBL" id="SFQ48230.1"/>
    </source>
</evidence>
<dbReference type="STRING" id="1227077.SAMN04515668_2476"/>
<dbReference type="NCBIfam" id="NF038402">
    <property type="entry name" value="TroA_like"/>
    <property type="match status" value="1"/>
</dbReference>
<organism evidence="3 4">
    <name type="scientific">Hymenobacter arizonensis</name>
    <name type="common">Siccationidurans arizonensis</name>
    <dbReference type="NCBI Taxonomy" id="1227077"/>
    <lineage>
        <taxon>Bacteria</taxon>
        <taxon>Pseudomonadati</taxon>
        <taxon>Bacteroidota</taxon>
        <taxon>Cytophagia</taxon>
        <taxon>Cytophagales</taxon>
        <taxon>Hymenobacteraceae</taxon>
        <taxon>Hymenobacter</taxon>
    </lineage>
</organism>
<dbReference type="InterPro" id="IPR054828">
    <property type="entry name" value="Vit_B12_bind_prot"/>
</dbReference>
<dbReference type="PROSITE" id="PS50983">
    <property type="entry name" value="FE_B12_PBP"/>
    <property type="match status" value="1"/>
</dbReference>
<name>A0A1I5YVT5_HYMAR</name>
<gene>
    <name evidence="3" type="ORF">SAMN04515668_2476</name>
</gene>
<reference evidence="4" key="1">
    <citation type="submission" date="2016-10" db="EMBL/GenBank/DDBJ databases">
        <authorList>
            <person name="Varghese N."/>
            <person name="Submissions S."/>
        </authorList>
    </citation>
    <scope>NUCLEOTIDE SEQUENCE [LARGE SCALE GENOMIC DNA]</scope>
    <source>
        <strain evidence="4">OR362-8,ATCC BAA-1266,JCM 13504</strain>
    </source>
</reference>
<evidence type="ECO:0000259" key="2">
    <source>
        <dbReference type="PROSITE" id="PS50983"/>
    </source>
</evidence>
<dbReference type="PANTHER" id="PTHR30535">
    <property type="entry name" value="VITAMIN B12-BINDING PROTEIN"/>
    <property type="match status" value="1"/>
</dbReference>
<feature type="domain" description="Fe/B12 periplasmic-binding" evidence="2">
    <location>
        <begin position="39"/>
        <end position="278"/>
    </location>
</feature>
<accession>A0A1I5YVT5</accession>
<proteinExistence type="predicted"/>
<dbReference type="SUPFAM" id="SSF53807">
    <property type="entry name" value="Helical backbone' metal receptor"/>
    <property type="match status" value="1"/>
</dbReference>
<dbReference type="Pfam" id="PF01497">
    <property type="entry name" value="Peripla_BP_2"/>
    <property type="match status" value="1"/>
</dbReference>
<dbReference type="EMBL" id="FOXS01000003">
    <property type="protein sequence ID" value="SFQ48230.1"/>
    <property type="molecule type" value="Genomic_DNA"/>
</dbReference>
<dbReference type="Proteomes" id="UP000199029">
    <property type="component" value="Unassembled WGS sequence"/>
</dbReference>
<dbReference type="InterPro" id="IPR050902">
    <property type="entry name" value="ABC_Transporter_SBP"/>
</dbReference>
<evidence type="ECO:0000256" key="1">
    <source>
        <dbReference type="ARBA" id="ARBA00022729"/>
    </source>
</evidence>
<dbReference type="RefSeq" id="WP_234795076.1">
    <property type="nucleotide sequence ID" value="NZ_FOXS01000003.1"/>
</dbReference>
<dbReference type="InterPro" id="IPR002491">
    <property type="entry name" value="ABC_transptr_periplasmic_BD"/>
</dbReference>
<dbReference type="Gene3D" id="3.40.50.1980">
    <property type="entry name" value="Nitrogenase molybdenum iron protein domain"/>
    <property type="match status" value="2"/>
</dbReference>
<protein>
    <submittedName>
        <fullName evidence="3">Substrate-binding protein</fullName>
    </submittedName>
</protein>
<evidence type="ECO:0000313" key="4">
    <source>
        <dbReference type="Proteomes" id="UP000199029"/>
    </source>
</evidence>
<dbReference type="PANTHER" id="PTHR30535:SF35">
    <property type="entry name" value="PERIPLASMIC BINDING PROTEIN"/>
    <property type="match status" value="1"/>
</dbReference>
<keyword evidence="4" id="KW-1185">Reference proteome</keyword>
<sequence>MTVFQDDCSKMELPLIPSIPLTVTDQMGRRVAVPFPPQRIVSLVPSQTELLFDLGLGEKVVGLTKFCIHPADARTKATVVGGTKNFDFEKIAALKPDLILGNKEENYQIGIEQLAADYPVWLSDISTLPESLDMIRRVGFIAGAKDKAAALADEIDASFSQLAFPAAAVSVAYFIWKKPYMVAATGTFIDDLLHRSGFTNAFAGLARYPEVSAEQLAAAAPQRIFLSSEPYPFGEKHLAEFQQLCPSAQVEIVDGELFSWYGSRLRESAAYFIQLRLQ</sequence>
<dbReference type="AlphaFoldDB" id="A0A1I5YVT5"/>
<keyword evidence="1" id="KW-0732">Signal</keyword>